<reference evidence="3 4" key="1">
    <citation type="submission" date="2018-09" db="EMBL/GenBank/DDBJ databases">
        <title>Genomic investigation of the strawberry pathogen Phytophthora fragariae indicates pathogenicity is determined by transcriptional variation in three key races.</title>
        <authorList>
            <person name="Adams T.M."/>
            <person name="Armitage A.D."/>
            <person name="Sobczyk M.K."/>
            <person name="Bates H.J."/>
            <person name="Dunwell J.M."/>
            <person name="Nellist C.F."/>
            <person name="Harrison R.J."/>
        </authorList>
    </citation>
    <scope>NUCLEOTIDE SEQUENCE [LARGE SCALE GENOMIC DNA]</scope>
    <source>
        <strain evidence="3 4">SCRP249</strain>
    </source>
</reference>
<proteinExistence type="predicted"/>
<sequence length="282" mass="31222">MTKFEMSEDQPAGPPAMTLEHATFPHLTSIEWQALHRLAAVSGEVVVTSMLSSATPDQQRQSIQEFIDRELAEAKREIDIAIASRLIEAPSAKGNFLLFRLPDKATEWALGKLVVDQLAFPTLEAIQSDLRLAFEPPQDESRVSATFFTLKQGKMSMRDYVQKTRHLASCIVTKPIDMASQVHVFVFGMREGMTWQMPAEVPSSGPESMEIDAVKASQRQQWSSSGRGRGGREPRAQVCFRCRKSGHSAAVCRAPAPVIAHLEHVASDEKTPAAQPKNDRVQ</sequence>
<name>A0A6A3HUU4_9STRA</name>
<feature type="domain" description="Retrotransposon gag" evidence="2">
    <location>
        <begin position="99"/>
        <end position="191"/>
    </location>
</feature>
<dbReference type="Proteomes" id="UP000429607">
    <property type="component" value="Unassembled WGS sequence"/>
</dbReference>
<dbReference type="GO" id="GO:0008270">
    <property type="term" value="F:zinc ion binding"/>
    <property type="evidence" value="ECO:0007669"/>
    <property type="project" value="InterPro"/>
</dbReference>
<dbReference type="SUPFAM" id="SSF57756">
    <property type="entry name" value="Retrovirus zinc finger-like domains"/>
    <property type="match status" value="1"/>
</dbReference>
<organism evidence="3 4">
    <name type="scientific">Phytophthora rubi</name>
    <dbReference type="NCBI Taxonomy" id="129364"/>
    <lineage>
        <taxon>Eukaryota</taxon>
        <taxon>Sar</taxon>
        <taxon>Stramenopiles</taxon>
        <taxon>Oomycota</taxon>
        <taxon>Peronosporomycetes</taxon>
        <taxon>Peronosporales</taxon>
        <taxon>Peronosporaceae</taxon>
        <taxon>Phytophthora</taxon>
    </lineage>
</organism>
<evidence type="ECO:0000313" key="3">
    <source>
        <dbReference type="EMBL" id="KAE8971518.1"/>
    </source>
</evidence>
<evidence type="ECO:0000259" key="2">
    <source>
        <dbReference type="Pfam" id="PF03732"/>
    </source>
</evidence>
<accession>A0A6A3HUU4</accession>
<dbReference type="InterPro" id="IPR036875">
    <property type="entry name" value="Znf_CCHC_sf"/>
</dbReference>
<evidence type="ECO:0000313" key="4">
    <source>
        <dbReference type="Proteomes" id="UP000429607"/>
    </source>
</evidence>
<feature type="compositionally biased region" description="Low complexity" evidence="1">
    <location>
        <begin position="217"/>
        <end position="226"/>
    </location>
</feature>
<comment type="caution">
    <text evidence="3">The sequence shown here is derived from an EMBL/GenBank/DDBJ whole genome shotgun (WGS) entry which is preliminary data.</text>
</comment>
<dbReference type="InterPro" id="IPR005162">
    <property type="entry name" value="Retrotrans_gag_dom"/>
</dbReference>
<protein>
    <recommendedName>
        <fullName evidence="2">Retrotransposon gag domain-containing protein</fullName>
    </recommendedName>
</protein>
<dbReference type="AlphaFoldDB" id="A0A6A3HUU4"/>
<evidence type="ECO:0000256" key="1">
    <source>
        <dbReference type="SAM" id="MobiDB-lite"/>
    </source>
</evidence>
<dbReference type="EMBL" id="QXFV01004131">
    <property type="protein sequence ID" value="KAE8971518.1"/>
    <property type="molecule type" value="Genomic_DNA"/>
</dbReference>
<gene>
    <name evidence="3" type="ORF">PR001_g26864</name>
</gene>
<feature type="region of interest" description="Disordered" evidence="1">
    <location>
        <begin position="263"/>
        <end position="282"/>
    </location>
</feature>
<feature type="region of interest" description="Disordered" evidence="1">
    <location>
        <begin position="213"/>
        <end position="234"/>
    </location>
</feature>
<dbReference type="Pfam" id="PF03732">
    <property type="entry name" value="Retrotrans_gag"/>
    <property type="match status" value="1"/>
</dbReference>
<dbReference type="GO" id="GO:0003676">
    <property type="term" value="F:nucleic acid binding"/>
    <property type="evidence" value="ECO:0007669"/>
    <property type="project" value="InterPro"/>
</dbReference>